<evidence type="ECO:0000256" key="2">
    <source>
        <dbReference type="PROSITE-ProRule" id="PRU01211"/>
    </source>
</evidence>
<feature type="domain" description="Peptidase M12A" evidence="4">
    <location>
        <begin position="38"/>
        <end position="224"/>
    </location>
</feature>
<dbReference type="MEROPS" id="M12.A34"/>
<keyword evidence="2 3" id="KW-0862">Zinc</keyword>
<keyword evidence="2 3" id="KW-0645">Protease</keyword>
<comment type="cofactor">
    <cofactor evidence="2 3">
        <name>Zn(2+)</name>
        <dbReference type="ChEBI" id="CHEBI:29105"/>
    </cofactor>
    <text evidence="2 3">Binds 1 zinc ion per subunit.</text>
</comment>
<dbReference type="PRINTS" id="PR00480">
    <property type="entry name" value="ASTACIN"/>
</dbReference>
<dbReference type="InterPro" id="IPR006026">
    <property type="entry name" value="Peptidase_Metallo"/>
</dbReference>
<evidence type="ECO:0000313" key="6">
    <source>
        <dbReference type="Proteomes" id="UP000053676"/>
    </source>
</evidence>
<evidence type="ECO:0000259" key="4">
    <source>
        <dbReference type="PROSITE" id="PS51864"/>
    </source>
</evidence>
<dbReference type="GO" id="GO:0006508">
    <property type="term" value="P:proteolysis"/>
    <property type="evidence" value="ECO:0007669"/>
    <property type="project" value="UniProtKB-KW"/>
</dbReference>
<dbReference type="GO" id="GO:0008270">
    <property type="term" value="F:zinc ion binding"/>
    <property type="evidence" value="ECO:0007669"/>
    <property type="project" value="UniProtKB-UniRule"/>
</dbReference>
<name>W2TX51_NECAM</name>
<dbReference type="Pfam" id="PF01400">
    <property type="entry name" value="Astacin"/>
    <property type="match status" value="1"/>
</dbReference>
<keyword evidence="2 3" id="KW-0482">Metalloprotease</keyword>
<feature type="binding site" evidence="2">
    <location>
        <position position="161"/>
    </location>
    <ligand>
        <name>Zn(2+)</name>
        <dbReference type="ChEBI" id="CHEBI:29105"/>
        <note>catalytic</note>
    </ligand>
</feature>
<dbReference type="EMBL" id="KI657693">
    <property type="protein sequence ID" value="ETN85646.1"/>
    <property type="molecule type" value="Genomic_DNA"/>
</dbReference>
<feature type="binding site" evidence="2">
    <location>
        <position position="155"/>
    </location>
    <ligand>
        <name>Zn(2+)</name>
        <dbReference type="ChEBI" id="CHEBI:29105"/>
        <note>catalytic</note>
    </ligand>
</feature>
<keyword evidence="1" id="KW-1015">Disulfide bond</keyword>
<dbReference type="InterPro" id="IPR034035">
    <property type="entry name" value="Astacin-like_dom"/>
</dbReference>
<evidence type="ECO:0000256" key="1">
    <source>
        <dbReference type="ARBA" id="ARBA00023157"/>
    </source>
</evidence>
<accession>W2TX51</accession>
<dbReference type="InterPro" id="IPR024079">
    <property type="entry name" value="MetalloPept_cat_dom_sf"/>
</dbReference>
<gene>
    <name evidence="5" type="ORF">NECAME_16705</name>
</gene>
<dbReference type="PROSITE" id="PS51864">
    <property type="entry name" value="ASTACIN"/>
    <property type="match status" value="1"/>
</dbReference>
<reference evidence="6" key="1">
    <citation type="journal article" date="2014" name="Nat. Genet.">
        <title>Genome of the human hookworm Necator americanus.</title>
        <authorList>
            <person name="Tang Y.T."/>
            <person name="Gao X."/>
            <person name="Rosa B.A."/>
            <person name="Abubucker S."/>
            <person name="Hallsworth-Pepin K."/>
            <person name="Martin J."/>
            <person name="Tyagi R."/>
            <person name="Heizer E."/>
            <person name="Zhang X."/>
            <person name="Bhonagiri-Palsikar V."/>
            <person name="Minx P."/>
            <person name="Warren W.C."/>
            <person name="Wang Q."/>
            <person name="Zhan B."/>
            <person name="Hotez P.J."/>
            <person name="Sternberg P.W."/>
            <person name="Dougall A."/>
            <person name="Gaze S.T."/>
            <person name="Mulvenna J."/>
            <person name="Sotillo J."/>
            <person name="Ranganathan S."/>
            <person name="Rabelo E.M."/>
            <person name="Wilson R.K."/>
            <person name="Felgner P.L."/>
            <person name="Bethony J."/>
            <person name="Hawdon J.M."/>
            <person name="Gasser R.B."/>
            <person name="Loukas A."/>
            <person name="Mitreva M."/>
        </authorList>
    </citation>
    <scope>NUCLEOTIDE SEQUENCE [LARGE SCALE GENOMIC DNA]</scope>
</reference>
<dbReference type="EC" id="3.4.24.-" evidence="3"/>
<organism evidence="5 6">
    <name type="scientific">Necator americanus</name>
    <name type="common">Human hookworm</name>
    <dbReference type="NCBI Taxonomy" id="51031"/>
    <lineage>
        <taxon>Eukaryota</taxon>
        <taxon>Metazoa</taxon>
        <taxon>Ecdysozoa</taxon>
        <taxon>Nematoda</taxon>
        <taxon>Chromadorea</taxon>
        <taxon>Rhabditida</taxon>
        <taxon>Rhabditina</taxon>
        <taxon>Rhabditomorpha</taxon>
        <taxon>Strongyloidea</taxon>
        <taxon>Ancylostomatidae</taxon>
        <taxon>Bunostominae</taxon>
        <taxon>Necator</taxon>
    </lineage>
</organism>
<keyword evidence="2 3" id="KW-0479">Metal-binding</keyword>
<dbReference type="CDD" id="cd04280">
    <property type="entry name" value="ZnMc_astacin_like"/>
    <property type="match status" value="1"/>
</dbReference>
<sequence length="224" mass="24719">MATTAHTLDTSGAATTAVVTSLNMRTTAFSRPGSGYENVITMLKAHMERRSKVAYDPTKLNIPPTGLRNELSANQKVSEVVQRHASWQNEIRMVLNKFSANTCLRFVENAPGTDYLIFNRGEGCYSSVGKLGGAQEISIGYGCETEGIISHEVGHSLGFWHEQSRPERDSYVSINTQNAVEGTEGQFDKIPSSDTMDYGVPYDYGSVMHYASTVRQVDRYAETE</sequence>
<dbReference type="PANTHER" id="PTHR10127:SF823">
    <property type="entry name" value="ZINC METALLOPROTEINASE NAS-33"/>
    <property type="match status" value="1"/>
</dbReference>
<protein>
    <recommendedName>
        <fullName evidence="3">Metalloendopeptidase</fullName>
        <ecNumber evidence="3">3.4.24.-</ecNumber>
    </recommendedName>
</protein>
<keyword evidence="2 3" id="KW-0378">Hydrolase</keyword>
<dbReference type="GO" id="GO:0004222">
    <property type="term" value="F:metalloendopeptidase activity"/>
    <property type="evidence" value="ECO:0007669"/>
    <property type="project" value="UniProtKB-UniRule"/>
</dbReference>
<feature type="active site" evidence="2">
    <location>
        <position position="152"/>
    </location>
</feature>
<dbReference type="SUPFAM" id="SSF55486">
    <property type="entry name" value="Metalloproteases ('zincins'), catalytic domain"/>
    <property type="match status" value="1"/>
</dbReference>
<dbReference type="AlphaFoldDB" id="W2TX51"/>
<dbReference type="SMART" id="SM00235">
    <property type="entry name" value="ZnMc"/>
    <property type="match status" value="1"/>
</dbReference>
<keyword evidence="6" id="KW-1185">Reference proteome</keyword>
<comment type="caution">
    <text evidence="2">Lacks conserved residue(s) required for the propagation of feature annotation.</text>
</comment>
<evidence type="ECO:0000313" key="5">
    <source>
        <dbReference type="EMBL" id="ETN85646.1"/>
    </source>
</evidence>
<proteinExistence type="predicted"/>
<dbReference type="Proteomes" id="UP000053676">
    <property type="component" value="Unassembled WGS sequence"/>
</dbReference>
<dbReference type="KEGG" id="nai:NECAME_16705"/>
<dbReference type="OrthoDB" id="6156706at2759"/>
<dbReference type="InterPro" id="IPR001506">
    <property type="entry name" value="Peptidase_M12A"/>
</dbReference>
<dbReference type="Gene3D" id="3.40.390.10">
    <property type="entry name" value="Collagenase (Catalytic Domain)"/>
    <property type="match status" value="1"/>
</dbReference>
<evidence type="ECO:0000256" key="3">
    <source>
        <dbReference type="RuleBase" id="RU361183"/>
    </source>
</evidence>
<dbReference type="STRING" id="51031.W2TX51"/>
<feature type="binding site" evidence="2">
    <location>
        <position position="151"/>
    </location>
    <ligand>
        <name>Zn(2+)</name>
        <dbReference type="ChEBI" id="CHEBI:29105"/>
        <note>catalytic</note>
    </ligand>
</feature>
<dbReference type="PANTHER" id="PTHR10127">
    <property type="entry name" value="DISCOIDIN, CUB, EGF, LAMININ , AND ZINC METALLOPROTEASE DOMAIN CONTAINING"/>
    <property type="match status" value="1"/>
</dbReference>